<dbReference type="Proteomes" id="UP000033848">
    <property type="component" value="Unassembled WGS sequence"/>
</dbReference>
<comment type="caution">
    <text evidence="1">The sequence shown here is derived from an EMBL/GenBank/DDBJ whole genome shotgun (WGS) entry which is preliminary data.</text>
</comment>
<dbReference type="AlphaFoldDB" id="A0A0G1AYE9"/>
<organism evidence="1 2">
    <name type="scientific">candidate division WWE3 bacterium GW2011_GWB1_42_6</name>
    <dbReference type="NCBI Taxonomy" id="1619115"/>
    <lineage>
        <taxon>Bacteria</taxon>
        <taxon>Katanobacteria</taxon>
    </lineage>
</organism>
<protein>
    <submittedName>
        <fullName evidence="1">Uncharacterized protein</fullName>
    </submittedName>
</protein>
<dbReference type="EMBL" id="LCED01000025">
    <property type="protein sequence ID" value="KKS66135.1"/>
    <property type="molecule type" value="Genomic_DNA"/>
</dbReference>
<accession>A0A0G1AYE9</accession>
<sequence length="278" mass="31036">MPLDEKKFIEKILPTGKTPEEIGVENLDIINKKLKGLMPHFAKRGIHPKEYTVLGVDHVEDFEGIVKVASVGMIPPGEKRLERKRRHIVVGDALPRVVTPIVIKSGSQIYMLLCAQDRITLGGKISIEVYRGSVPENTAADQLGLSLVKRKLPNLPEEADLLEVRDLGYFWNNTGISGVSSPVQALFYVTKQTMTAEEVKHSIKLEHSLDPDPKTGPVLPATEPVLKSIEEVKSRMDELLKLDLSKMESEPEAYLNDLFTMTALTMLFRSIELQGLPY</sequence>
<reference evidence="1 2" key="1">
    <citation type="journal article" date="2015" name="Nature">
        <title>rRNA introns, odd ribosomes, and small enigmatic genomes across a large radiation of phyla.</title>
        <authorList>
            <person name="Brown C.T."/>
            <person name="Hug L.A."/>
            <person name="Thomas B.C."/>
            <person name="Sharon I."/>
            <person name="Castelle C.J."/>
            <person name="Singh A."/>
            <person name="Wilkins M.J."/>
            <person name="Williams K.H."/>
            <person name="Banfield J.F."/>
        </authorList>
    </citation>
    <scope>NUCLEOTIDE SEQUENCE [LARGE SCALE GENOMIC DNA]</scope>
</reference>
<evidence type="ECO:0000313" key="2">
    <source>
        <dbReference type="Proteomes" id="UP000033848"/>
    </source>
</evidence>
<name>A0A0G1AYE9_UNCKA</name>
<gene>
    <name evidence="1" type="ORF">UV35_C0025G0005</name>
</gene>
<evidence type="ECO:0000313" key="1">
    <source>
        <dbReference type="EMBL" id="KKS66135.1"/>
    </source>
</evidence>
<proteinExistence type="predicted"/>